<dbReference type="InterPro" id="IPR000089">
    <property type="entry name" value="Biotin_lipoyl"/>
</dbReference>
<evidence type="ECO:0000313" key="5">
    <source>
        <dbReference type="EMBL" id="MFK2900951.1"/>
    </source>
</evidence>
<comment type="similarity">
    <text evidence="1 3">Belongs to the GcvH family.</text>
</comment>
<evidence type="ECO:0000259" key="4">
    <source>
        <dbReference type="PROSITE" id="PS50968"/>
    </source>
</evidence>
<comment type="function">
    <text evidence="3">The glycine cleavage system catalyzes the degradation of glycine. The H protein shuttles the methylamine group of glycine from the P protein to the T protein.</text>
</comment>
<dbReference type="SUPFAM" id="SSF51230">
    <property type="entry name" value="Single hybrid motif"/>
    <property type="match status" value="1"/>
</dbReference>
<dbReference type="PANTHER" id="PTHR11715:SF3">
    <property type="entry name" value="GLYCINE CLEAVAGE SYSTEM H PROTEIN-RELATED"/>
    <property type="match status" value="1"/>
</dbReference>
<dbReference type="PROSITE" id="PS00189">
    <property type="entry name" value="LIPOYL"/>
    <property type="match status" value="1"/>
</dbReference>
<feature type="modified residue" description="N6-lipoyllysine" evidence="3">
    <location>
        <position position="67"/>
    </location>
</feature>
<dbReference type="InterPro" id="IPR017453">
    <property type="entry name" value="GCV_H_sub"/>
</dbReference>
<dbReference type="RefSeq" id="WP_404547476.1">
    <property type="nucleotide sequence ID" value="NZ_JADIKJ010000012.1"/>
</dbReference>
<dbReference type="InterPro" id="IPR003016">
    <property type="entry name" value="2-oxoA_DH_lipoyl-BS"/>
</dbReference>
<name>A0ABW8JL52_9GAMM</name>
<evidence type="ECO:0000256" key="3">
    <source>
        <dbReference type="HAMAP-Rule" id="MF_00272"/>
    </source>
</evidence>
<dbReference type="InterPro" id="IPR011053">
    <property type="entry name" value="Single_hybrid_motif"/>
</dbReference>
<proteinExistence type="inferred from homology"/>
<dbReference type="NCBIfam" id="NF002270">
    <property type="entry name" value="PRK01202.1"/>
    <property type="match status" value="1"/>
</dbReference>
<comment type="caution">
    <text evidence="5">The sequence shown here is derived from an EMBL/GenBank/DDBJ whole genome shotgun (WGS) entry which is preliminary data.</text>
</comment>
<dbReference type="CDD" id="cd06848">
    <property type="entry name" value="GCS_H"/>
    <property type="match status" value="1"/>
</dbReference>
<dbReference type="InterPro" id="IPR033753">
    <property type="entry name" value="GCV_H/Fam206"/>
</dbReference>
<comment type="subunit">
    <text evidence="3">The glycine cleavage system is composed of four proteins: P, T, L and H.</text>
</comment>
<dbReference type="NCBIfam" id="TIGR00527">
    <property type="entry name" value="gcvH"/>
    <property type="match status" value="1"/>
</dbReference>
<dbReference type="Gene3D" id="2.40.50.100">
    <property type="match status" value="1"/>
</dbReference>
<feature type="domain" description="Lipoyl-binding" evidence="4">
    <location>
        <begin position="26"/>
        <end position="108"/>
    </location>
</feature>
<evidence type="ECO:0000313" key="6">
    <source>
        <dbReference type="Proteomes" id="UP001620461"/>
    </source>
</evidence>
<sequence length="132" mass="14207">MSASEIPGDLKFLKSHEWARVEDNGLIRVGISDHAQEQLGDLVYVELPEVGASVQSGIGAATVESVKAASDIYSPVSGEVVEVNERLADKPEAINEDAYGEGWLFVVKASDRAELDELLDADAYAELIESDD</sequence>
<protein>
    <recommendedName>
        <fullName evidence="3">Glycine cleavage system H protein</fullName>
    </recommendedName>
</protein>
<evidence type="ECO:0000256" key="1">
    <source>
        <dbReference type="ARBA" id="ARBA00009249"/>
    </source>
</evidence>
<dbReference type="EMBL" id="JADIKJ010000012">
    <property type="protein sequence ID" value="MFK2900951.1"/>
    <property type="molecule type" value="Genomic_DNA"/>
</dbReference>
<organism evidence="5 6">
    <name type="scientific">Dyella jejuensis</name>
    <dbReference type="NCBI Taxonomy" id="1432009"/>
    <lineage>
        <taxon>Bacteria</taxon>
        <taxon>Pseudomonadati</taxon>
        <taxon>Pseudomonadota</taxon>
        <taxon>Gammaproteobacteria</taxon>
        <taxon>Lysobacterales</taxon>
        <taxon>Rhodanobacteraceae</taxon>
        <taxon>Dyella</taxon>
    </lineage>
</organism>
<dbReference type="HAMAP" id="MF_00272">
    <property type="entry name" value="GcvH"/>
    <property type="match status" value="1"/>
</dbReference>
<gene>
    <name evidence="3 5" type="primary">gcvH</name>
    <name evidence="5" type="ORF">ISP15_11445</name>
</gene>
<dbReference type="Proteomes" id="UP001620461">
    <property type="component" value="Unassembled WGS sequence"/>
</dbReference>
<dbReference type="PANTHER" id="PTHR11715">
    <property type="entry name" value="GLYCINE CLEAVAGE SYSTEM H PROTEIN"/>
    <property type="match status" value="1"/>
</dbReference>
<dbReference type="PROSITE" id="PS50968">
    <property type="entry name" value="BIOTINYL_LIPOYL"/>
    <property type="match status" value="1"/>
</dbReference>
<dbReference type="InterPro" id="IPR002930">
    <property type="entry name" value="GCV_H"/>
</dbReference>
<keyword evidence="6" id="KW-1185">Reference proteome</keyword>
<evidence type="ECO:0000256" key="2">
    <source>
        <dbReference type="ARBA" id="ARBA00022823"/>
    </source>
</evidence>
<dbReference type="Pfam" id="PF01597">
    <property type="entry name" value="GCV_H"/>
    <property type="match status" value="1"/>
</dbReference>
<reference evidence="5 6" key="1">
    <citation type="submission" date="2020-10" db="EMBL/GenBank/DDBJ databases">
        <title>Phylogeny of dyella-like bacteria.</title>
        <authorList>
            <person name="Fu J."/>
        </authorList>
    </citation>
    <scope>NUCLEOTIDE SEQUENCE [LARGE SCALE GENOMIC DNA]</scope>
    <source>
        <strain evidence="5 6">JP1</strain>
    </source>
</reference>
<comment type="cofactor">
    <cofactor evidence="3">
        <name>(R)-lipoate</name>
        <dbReference type="ChEBI" id="CHEBI:83088"/>
    </cofactor>
    <text evidence="3">Binds 1 lipoyl cofactor covalently.</text>
</comment>
<keyword evidence="2 3" id="KW-0450">Lipoyl</keyword>
<accession>A0ABW8JL52</accession>